<gene>
    <name evidence="4" type="ORF">F2P81_003326</name>
    <name evidence="3" type="ORF">SMAX5B_021946</name>
</gene>
<evidence type="ECO:0000256" key="2">
    <source>
        <dbReference type="SAM" id="Phobius"/>
    </source>
</evidence>
<sequence length="77" mass="8614">MSSDLPADEAQWEIENLQGGVDVDKDDDYQVEDGPNDAQHGQDALLLTFLVLDSLFLITVDSVYHFPWKKSAVFVSD</sequence>
<feature type="compositionally biased region" description="Acidic residues" evidence="1">
    <location>
        <begin position="24"/>
        <end position="35"/>
    </location>
</feature>
<dbReference type="EMBL" id="CP026259">
    <property type="protein sequence ID" value="AWP16347.1"/>
    <property type="molecule type" value="Genomic_DNA"/>
</dbReference>
<reference evidence="4 6" key="2">
    <citation type="submission" date="2019-06" db="EMBL/GenBank/DDBJ databases">
        <title>Draft genomes of female and male turbot (Scophthalmus maximus).</title>
        <authorList>
            <person name="Xu H."/>
            <person name="Xu X.-W."/>
            <person name="Shao C."/>
            <person name="Chen S."/>
        </authorList>
    </citation>
    <scope>NUCLEOTIDE SEQUENCE [LARGE SCALE GENOMIC DNA]</scope>
    <source>
        <strain evidence="4">Ysfricsl-2016a</strain>
        <tissue evidence="4">Blood</tissue>
    </source>
</reference>
<proteinExistence type="predicted"/>
<keyword evidence="2" id="KW-1133">Transmembrane helix</keyword>
<accession>A0A2U9CIM4</accession>
<feature type="region of interest" description="Disordered" evidence="1">
    <location>
        <begin position="16"/>
        <end position="38"/>
    </location>
</feature>
<dbReference type="EMBL" id="VEVO01000003">
    <property type="protein sequence ID" value="KAF0044168.1"/>
    <property type="molecule type" value="Genomic_DNA"/>
</dbReference>
<dbReference type="Proteomes" id="UP000246464">
    <property type="component" value="Chromosome 17"/>
</dbReference>
<dbReference type="AlphaFoldDB" id="A0A2U9CIM4"/>
<organism evidence="3 5">
    <name type="scientific">Scophthalmus maximus</name>
    <name type="common">Turbot</name>
    <name type="synonym">Psetta maxima</name>
    <dbReference type="NCBI Taxonomy" id="52904"/>
    <lineage>
        <taxon>Eukaryota</taxon>
        <taxon>Metazoa</taxon>
        <taxon>Chordata</taxon>
        <taxon>Craniata</taxon>
        <taxon>Vertebrata</taxon>
        <taxon>Euteleostomi</taxon>
        <taxon>Actinopterygii</taxon>
        <taxon>Neopterygii</taxon>
        <taxon>Teleostei</taxon>
        <taxon>Neoteleostei</taxon>
        <taxon>Acanthomorphata</taxon>
        <taxon>Carangaria</taxon>
        <taxon>Pleuronectiformes</taxon>
        <taxon>Pleuronectoidei</taxon>
        <taxon>Scophthalmidae</taxon>
        <taxon>Scophthalmus</taxon>
    </lineage>
</organism>
<evidence type="ECO:0000313" key="6">
    <source>
        <dbReference type="Proteomes" id="UP000438429"/>
    </source>
</evidence>
<protein>
    <submittedName>
        <fullName evidence="3">Uncharacterized protein</fullName>
    </submittedName>
</protein>
<dbReference type="Proteomes" id="UP000438429">
    <property type="component" value="Unassembled WGS sequence"/>
</dbReference>
<evidence type="ECO:0000313" key="3">
    <source>
        <dbReference type="EMBL" id="AWP16347.1"/>
    </source>
</evidence>
<name>A0A2U9CIM4_SCOMX</name>
<keyword evidence="2" id="KW-0812">Transmembrane</keyword>
<feature type="transmembrane region" description="Helical" evidence="2">
    <location>
        <begin position="44"/>
        <end position="64"/>
    </location>
</feature>
<evidence type="ECO:0000313" key="5">
    <source>
        <dbReference type="Proteomes" id="UP000246464"/>
    </source>
</evidence>
<keyword evidence="5" id="KW-1185">Reference proteome</keyword>
<evidence type="ECO:0000256" key="1">
    <source>
        <dbReference type="SAM" id="MobiDB-lite"/>
    </source>
</evidence>
<reference evidence="3 5" key="1">
    <citation type="submission" date="2017-12" db="EMBL/GenBank/DDBJ databases">
        <title>Integrating genomic resources of turbot (Scophthalmus maximus) in depth evaluation of genetic and physical mapping variation across individuals.</title>
        <authorList>
            <person name="Martinez P."/>
        </authorList>
    </citation>
    <scope>NUCLEOTIDE SEQUENCE [LARGE SCALE GENOMIC DNA]</scope>
</reference>
<evidence type="ECO:0000313" key="4">
    <source>
        <dbReference type="EMBL" id="KAF0044168.1"/>
    </source>
</evidence>
<keyword evidence="2" id="KW-0472">Membrane</keyword>